<dbReference type="PANTHER" id="PTHR43544:SF12">
    <property type="entry name" value="NAD(P)-BINDING ROSSMANN-FOLD SUPERFAMILY PROTEIN"/>
    <property type="match status" value="1"/>
</dbReference>
<dbReference type="EMBL" id="JANATA010000019">
    <property type="protein sequence ID" value="MCP3429322.1"/>
    <property type="molecule type" value="Genomic_DNA"/>
</dbReference>
<dbReference type="InterPro" id="IPR051468">
    <property type="entry name" value="Fungal_SecMetab_SDRs"/>
</dbReference>
<proteinExistence type="predicted"/>
<dbReference type="Pfam" id="PF00106">
    <property type="entry name" value="adh_short"/>
    <property type="match status" value="1"/>
</dbReference>
<organism evidence="1 2">
    <name type="scientific">Opacimonas viscosa</name>
    <dbReference type="NCBI Taxonomy" id="2961944"/>
    <lineage>
        <taxon>Bacteria</taxon>
        <taxon>Pseudomonadati</taxon>
        <taxon>Pseudomonadota</taxon>
        <taxon>Gammaproteobacteria</taxon>
        <taxon>Alteromonadales</taxon>
        <taxon>Alteromonadaceae</taxon>
        <taxon>Opacimonas</taxon>
    </lineage>
</organism>
<dbReference type="InterPro" id="IPR036291">
    <property type="entry name" value="NAD(P)-bd_dom_sf"/>
</dbReference>
<dbReference type="Gene3D" id="3.40.50.720">
    <property type="entry name" value="NAD(P)-binding Rossmann-like Domain"/>
    <property type="match status" value="1"/>
</dbReference>
<evidence type="ECO:0000313" key="1">
    <source>
        <dbReference type="EMBL" id="MCP3429322.1"/>
    </source>
</evidence>
<dbReference type="SUPFAM" id="SSF51735">
    <property type="entry name" value="NAD(P)-binding Rossmann-fold domains"/>
    <property type="match status" value="1"/>
</dbReference>
<dbReference type="GO" id="GO:0008667">
    <property type="term" value="F:2,3-dihydro-2,3-dihydroxybenzoate dehydrogenase activity"/>
    <property type="evidence" value="ECO:0007669"/>
    <property type="project" value="InterPro"/>
</dbReference>
<dbReference type="GO" id="GO:0019290">
    <property type="term" value="P:siderophore biosynthetic process"/>
    <property type="evidence" value="ECO:0007669"/>
    <property type="project" value="InterPro"/>
</dbReference>
<dbReference type="InterPro" id="IPR002347">
    <property type="entry name" value="SDR_fam"/>
</dbReference>
<name>A0AA42BN58_9ALTE</name>
<dbReference type="PANTHER" id="PTHR43544">
    <property type="entry name" value="SHORT-CHAIN DEHYDROGENASE/REDUCTASE"/>
    <property type="match status" value="1"/>
</dbReference>
<dbReference type="AlphaFoldDB" id="A0AA42BN58"/>
<keyword evidence="2" id="KW-1185">Reference proteome</keyword>
<sequence>MRTGLLIGSNGGIAQALIVELFQSGTVGHLHTVSRSANDLTAGPLSEYRSKITHHTINSQNESEVIDFVAACHTQDIKFDYVISTVGVLHQQVSDNVTLKPEKRLEDIDPVALAEYFAINTIVPAIWLKHLLKILPKSRAVIAFFSARVGSIEDNRLGGWYGYRASKSALNMLIKNASIEYQRRNKHSILISYHPGTVATGLSKPFQANVKPGKLFTPEFTAQCLIKQLHAAEVEQSPYYVDWDGQKIPW</sequence>
<accession>A0AA42BN58</accession>
<protein>
    <submittedName>
        <fullName evidence="1">SDR family NAD(P)-dependent oxidoreductase</fullName>
    </submittedName>
</protein>
<evidence type="ECO:0000313" key="2">
    <source>
        <dbReference type="Proteomes" id="UP001165413"/>
    </source>
</evidence>
<dbReference type="RefSeq" id="WP_254101507.1">
    <property type="nucleotide sequence ID" value="NZ_JANATA010000019.1"/>
</dbReference>
<dbReference type="Proteomes" id="UP001165413">
    <property type="component" value="Unassembled WGS sequence"/>
</dbReference>
<comment type="caution">
    <text evidence="1">The sequence shown here is derived from an EMBL/GenBank/DDBJ whole genome shotgun (WGS) entry which is preliminary data.</text>
</comment>
<reference evidence="1" key="1">
    <citation type="submission" date="2022-07" db="EMBL/GenBank/DDBJ databases">
        <title>Characterization of the Novel Bacterium Alteromonas immobilis LMIT006 and Alteromonas gregis LMIT007.</title>
        <authorList>
            <person name="Lin X."/>
        </authorList>
    </citation>
    <scope>NUCLEOTIDE SEQUENCE</scope>
    <source>
        <strain evidence="1">LMIT007</strain>
    </source>
</reference>
<dbReference type="InterPro" id="IPR003560">
    <property type="entry name" value="DHB_DH"/>
</dbReference>
<dbReference type="PRINTS" id="PR01397">
    <property type="entry name" value="DHBDHDRGNASE"/>
</dbReference>
<gene>
    <name evidence="1" type="ORF">NLF92_10230</name>
</gene>
<dbReference type="GO" id="GO:0005737">
    <property type="term" value="C:cytoplasm"/>
    <property type="evidence" value="ECO:0007669"/>
    <property type="project" value="TreeGrafter"/>
</dbReference>